<reference evidence="2 3" key="1">
    <citation type="submission" date="2018-09" db="EMBL/GenBank/DDBJ databases">
        <title>Glutamicibacter mishrai S5-52T (LMG 29155T = KCTC 39846T).</title>
        <authorList>
            <person name="Das S.K."/>
        </authorList>
    </citation>
    <scope>NUCLEOTIDE SEQUENCE [LARGE SCALE GENOMIC DNA]</scope>
    <source>
        <strain evidence="2 3">S5-52</strain>
    </source>
</reference>
<keyword evidence="3" id="KW-1185">Reference proteome</keyword>
<sequence>MKLERYYTAEWEWGCCGDPLRIGDIAELDVQYDTEYAQTMRSELSSVLPKPITGVETHQDDETVVRQGRIVALDAVIADMKWTVTPRTTPDPPLQDLGGGVFVSFGNTEPGEAEGERQTGTSRLKPVSVVPDPDAQPEGAGPDHTVFGEQISPEISGYLITLEVD</sequence>
<dbReference type="EMBL" id="CP032549">
    <property type="protein sequence ID" value="QIV86084.1"/>
    <property type="molecule type" value="Genomic_DNA"/>
</dbReference>
<gene>
    <name evidence="2" type="ORF">D3791_02485</name>
</gene>
<evidence type="ECO:0000313" key="3">
    <source>
        <dbReference type="Proteomes" id="UP000502331"/>
    </source>
</evidence>
<evidence type="ECO:0000313" key="2">
    <source>
        <dbReference type="EMBL" id="QIV86084.1"/>
    </source>
</evidence>
<organism evidence="2 3">
    <name type="scientific">Glutamicibacter mishrai</name>
    <dbReference type="NCBI Taxonomy" id="1775880"/>
    <lineage>
        <taxon>Bacteria</taxon>
        <taxon>Bacillati</taxon>
        <taxon>Actinomycetota</taxon>
        <taxon>Actinomycetes</taxon>
        <taxon>Micrococcales</taxon>
        <taxon>Micrococcaceae</taxon>
        <taxon>Glutamicibacter</taxon>
    </lineage>
</organism>
<name>A0A6H0SFK1_9MICC</name>
<feature type="region of interest" description="Disordered" evidence="1">
    <location>
        <begin position="107"/>
        <end position="148"/>
    </location>
</feature>
<dbReference type="InterPro" id="IPR046485">
    <property type="entry name" value="DUF6578"/>
</dbReference>
<evidence type="ECO:0000256" key="1">
    <source>
        <dbReference type="SAM" id="MobiDB-lite"/>
    </source>
</evidence>
<dbReference type="Proteomes" id="UP000502331">
    <property type="component" value="Chromosome"/>
</dbReference>
<dbReference type="RefSeq" id="WP_172511212.1">
    <property type="nucleotide sequence ID" value="NZ_CP032549.1"/>
</dbReference>
<proteinExistence type="predicted"/>
<dbReference type="AlphaFoldDB" id="A0A6H0SFK1"/>
<dbReference type="Pfam" id="PF20218">
    <property type="entry name" value="DUF6578"/>
    <property type="match status" value="1"/>
</dbReference>
<accession>A0A6H0SFK1</accession>
<protein>
    <submittedName>
        <fullName evidence="2">Uncharacterized protein</fullName>
    </submittedName>
</protein>